<dbReference type="Proteomes" id="UP000546464">
    <property type="component" value="Unassembled WGS sequence"/>
</dbReference>
<evidence type="ECO:0000259" key="1">
    <source>
        <dbReference type="Pfam" id="PF12705"/>
    </source>
</evidence>
<dbReference type="InterPro" id="IPR011604">
    <property type="entry name" value="PDDEXK-like_dom_sf"/>
</dbReference>
<feature type="domain" description="PD-(D/E)XK endonuclease-like" evidence="1">
    <location>
        <begin position="23"/>
        <end position="266"/>
    </location>
</feature>
<dbReference type="RefSeq" id="WP_185675589.1">
    <property type="nucleotide sequence ID" value="NZ_JACHVB010000025.1"/>
</dbReference>
<evidence type="ECO:0000313" key="2">
    <source>
        <dbReference type="EMBL" id="MBC2594609.1"/>
    </source>
</evidence>
<evidence type="ECO:0000313" key="3">
    <source>
        <dbReference type="Proteomes" id="UP000546464"/>
    </source>
</evidence>
<organism evidence="2 3">
    <name type="scientific">Ruficoccus amylovorans</name>
    <dbReference type="NCBI Taxonomy" id="1804625"/>
    <lineage>
        <taxon>Bacteria</taxon>
        <taxon>Pseudomonadati</taxon>
        <taxon>Verrucomicrobiota</taxon>
        <taxon>Opitutia</taxon>
        <taxon>Puniceicoccales</taxon>
        <taxon>Cerasicoccaceae</taxon>
        <taxon>Ruficoccus</taxon>
    </lineage>
</organism>
<dbReference type="Pfam" id="PF12705">
    <property type="entry name" value="PDDEXK_1"/>
    <property type="match status" value="1"/>
</dbReference>
<keyword evidence="3" id="KW-1185">Reference proteome</keyword>
<accession>A0A842HED7</accession>
<dbReference type="InterPro" id="IPR038726">
    <property type="entry name" value="PDDEXK_AddAB-type"/>
</dbReference>
<name>A0A842HED7_9BACT</name>
<comment type="caution">
    <text evidence="2">The sequence shown here is derived from an EMBL/GenBank/DDBJ whole genome shotgun (WGS) entry which is preliminary data.</text>
</comment>
<sequence>MIQPLEQPHGNGQRPSTNGLLDHLSASTVKLYLTCPLKFWFKKVLCLPEPSSPSLHLGKAVHAALQCFHRARWRGEAHDWPTVQQAFTDAFDDPTEATVYPNVDTRQANRDKGMKLVEAYLDSAHGKMTELPLGVEVLLEEDLPVLPSPVLGYIDLVRPGNVPVDYKTCASTPDVALEAFQHEVQLTLYQLLIESATNEAVSGRELVFLVKTKTPKVIVHRLPAATEREKQRVLDIALAAMDGIYHERFHPQPGMHCAWCSFRGECAKWTGGER</sequence>
<dbReference type="EMBL" id="JACHVB010000025">
    <property type="protein sequence ID" value="MBC2594609.1"/>
    <property type="molecule type" value="Genomic_DNA"/>
</dbReference>
<reference evidence="2 3" key="1">
    <citation type="submission" date="2020-07" db="EMBL/GenBank/DDBJ databases">
        <authorList>
            <person name="Feng X."/>
        </authorList>
    </citation>
    <scope>NUCLEOTIDE SEQUENCE [LARGE SCALE GENOMIC DNA]</scope>
    <source>
        <strain evidence="2 3">JCM31066</strain>
    </source>
</reference>
<dbReference type="Gene3D" id="3.90.320.10">
    <property type="match status" value="1"/>
</dbReference>
<proteinExistence type="predicted"/>
<protein>
    <submittedName>
        <fullName evidence="2">PD-(D/E)XK nuclease family protein</fullName>
    </submittedName>
</protein>
<gene>
    <name evidence="2" type="ORF">H5P28_10095</name>
</gene>
<dbReference type="AlphaFoldDB" id="A0A842HED7"/>